<keyword evidence="1" id="KW-0677">Repeat</keyword>
<dbReference type="AlphaFoldDB" id="A0A174NI02"/>
<dbReference type="EMBL" id="CYZT01000373">
    <property type="protein sequence ID" value="CUP48244.1"/>
    <property type="molecule type" value="Genomic_DNA"/>
</dbReference>
<proteinExistence type="predicted"/>
<feature type="domain" description="SLH" evidence="2">
    <location>
        <begin position="1"/>
        <end position="41"/>
    </location>
</feature>
<gene>
    <name evidence="3" type="ORF">ERS852411_03197</name>
</gene>
<dbReference type="RefSeq" id="WP_243142038.1">
    <property type="nucleotide sequence ID" value="NZ_JADMSX010000020.1"/>
</dbReference>
<evidence type="ECO:0000259" key="2">
    <source>
        <dbReference type="PROSITE" id="PS51272"/>
    </source>
</evidence>
<name>A0A174NI02_FLAPL</name>
<dbReference type="InterPro" id="IPR001119">
    <property type="entry name" value="SLH_dom"/>
</dbReference>
<sequence length="41" mass="4257">MAWAVNAQVLSGKGNGVLDPQGTATRAEVAQMLMNFGEHVG</sequence>
<evidence type="ECO:0000256" key="1">
    <source>
        <dbReference type="ARBA" id="ARBA00022737"/>
    </source>
</evidence>
<dbReference type="PROSITE" id="PS51272">
    <property type="entry name" value="SLH"/>
    <property type="match status" value="1"/>
</dbReference>
<accession>A0A174NI02</accession>
<dbReference type="Proteomes" id="UP000095746">
    <property type="component" value="Unassembled WGS sequence"/>
</dbReference>
<protein>
    <recommendedName>
        <fullName evidence="2">SLH domain-containing protein</fullName>
    </recommendedName>
</protein>
<reference evidence="3 4" key="1">
    <citation type="submission" date="2015-09" db="EMBL/GenBank/DDBJ databases">
        <authorList>
            <consortium name="Pathogen Informatics"/>
        </authorList>
    </citation>
    <scope>NUCLEOTIDE SEQUENCE [LARGE SCALE GENOMIC DNA]</scope>
    <source>
        <strain evidence="3 4">2789STDY5608854</strain>
    </source>
</reference>
<dbReference type="Pfam" id="PF00395">
    <property type="entry name" value="SLH"/>
    <property type="match status" value="1"/>
</dbReference>
<evidence type="ECO:0000313" key="3">
    <source>
        <dbReference type="EMBL" id="CUP48244.1"/>
    </source>
</evidence>
<evidence type="ECO:0000313" key="4">
    <source>
        <dbReference type="Proteomes" id="UP000095746"/>
    </source>
</evidence>
<organism evidence="3 4">
    <name type="scientific">Flavonifractor plautii</name>
    <name type="common">Fusobacterium plautii</name>
    <dbReference type="NCBI Taxonomy" id="292800"/>
    <lineage>
        <taxon>Bacteria</taxon>
        <taxon>Bacillati</taxon>
        <taxon>Bacillota</taxon>
        <taxon>Clostridia</taxon>
        <taxon>Eubacteriales</taxon>
        <taxon>Oscillospiraceae</taxon>
        <taxon>Flavonifractor</taxon>
    </lineage>
</organism>